<keyword evidence="1" id="KW-1133">Transmembrane helix</keyword>
<dbReference type="AlphaFoldDB" id="A0A165H473"/>
<reference evidence="2 3" key="1">
    <citation type="journal article" date="2016" name="Mol. Biol. Evol.">
        <title>Comparative Genomics of Early-Diverging Mushroom-Forming Fungi Provides Insights into the Origins of Lignocellulose Decay Capabilities.</title>
        <authorList>
            <person name="Nagy L.G."/>
            <person name="Riley R."/>
            <person name="Tritt A."/>
            <person name="Adam C."/>
            <person name="Daum C."/>
            <person name="Floudas D."/>
            <person name="Sun H."/>
            <person name="Yadav J.S."/>
            <person name="Pangilinan J."/>
            <person name="Larsson K.H."/>
            <person name="Matsuura K."/>
            <person name="Barry K."/>
            <person name="Labutti K."/>
            <person name="Kuo R."/>
            <person name="Ohm R.A."/>
            <person name="Bhattacharya S.S."/>
            <person name="Shirouzu T."/>
            <person name="Yoshinaga Y."/>
            <person name="Martin F.M."/>
            <person name="Grigoriev I.V."/>
            <person name="Hibbett D.S."/>
        </authorList>
    </citation>
    <scope>NUCLEOTIDE SEQUENCE [LARGE SCALE GENOMIC DNA]</scope>
    <source>
        <strain evidence="2 3">HHB12029</strain>
    </source>
</reference>
<keyword evidence="1" id="KW-0472">Membrane</keyword>
<accession>A0A165H473</accession>
<gene>
    <name evidence="2" type="ORF">EXIGLDRAFT_97257</name>
</gene>
<keyword evidence="1" id="KW-0812">Transmembrane</keyword>
<evidence type="ECO:0000313" key="2">
    <source>
        <dbReference type="EMBL" id="KZV91430.1"/>
    </source>
</evidence>
<evidence type="ECO:0000256" key="1">
    <source>
        <dbReference type="SAM" id="Phobius"/>
    </source>
</evidence>
<proteinExistence type="predicted"/>
<feature type="transmembrane region" description="Helical" evidence="1">
    <location>
        <begin position="46"/>
        <end position="74"/>
    </location>
</feature>
<feature type="transmembrane region" description="Helical" evidence="1">
    <location>
        <begin position="94"/>
        <end position="114"/>
    </location>
</feature>
<protein>
    <submittedName>
        <fullName evidence="2">Uncharacterized protein</fullName>
    </submittedName>
</protein>
<dbReference type="Proteomes" id="UP000077266">
    <property type="component" value="Unassembled WGS sequence"/>
</dbReference>
<dbReference type="EMBL" id="KV426028">
    <property type="protein sequence ID" value="KZV91430.1"/>
    <property type="molecule type" value="Genomic_DNA"/>
</dbReference>
<name>A0A165H473_EXIGL</name>
<keyword evidence="3" id="KW-1185">Reference proteome</keyword>
<feature type="transmembrane region" description="Helical" evidence="1">
    <location>
        <begin position="135"/>
        <end position="157"/>
    </location>
</feature>
<dbReference type="InParanoid" id="A0A165H473"/>
<evidence type="ECO:0000313" key="3">
    <source>
        <dbReference type="Proteomes" id="UP000077266"/>
    </source>
</evidence>
<feature type="transmembrane region" description="Helical" evidence="1">
    <location>
        <begin position="15"/>
        <end position="34"/>
    </location>
</feature>
<organism evidence="2 3">
    <name type="scientific">Exidia glandulosa HHB12029</name>
    <dbReference type="NCBI Taxonomy" id="1314781"/>
    <lineage>
        <taxon>Eukaryota</taxon>
        <taxon>Fungi</taxon>
        <taxon>Dikarya</taxon>
        <taxon>Basidiomycota</taxon>
        <taxon>Agaricomycotina</taxon>
        <taxon>Agaricomycetes</taxon>
        <taxon>Auriculariales</taxon>
        <taxon>Exidiaceae</taxon>
        <taxon>Exidia</taxon>
    </lineage>
</organism>
<sequence>MASYYDADRASLKQTIALSATLLPACAVFALFTLRPTEPRHLRVSAYFVASAAVSLTCVHAASIALGAMSLRHLPADSDDPEEAILMLLKAQDALRPIIALSSGLYSIAIFAGCRAAFWEMTAHSVFRRHDTGRWILLAFDLLIVLSATILFIVNLVSQTLDYRHSVYSTSSIL</sequence>